<dbReference type="eggNOG" id="COG1682">
    <property type="taxonomic scope" value="Bacteria"/>
</dbReference>
<keyword evidence="10 11" id="KW-0472">Membrane</keyword>
<dbReference type="InterPro" id="IPR047817">
    <property type="entry name" value="ABC2_TM_bact-type"/>
</dbReference>
<dbReference type="EMBL" id="AM747720">
    <property type="protein sequence ID" value="CAR53567.1"/>
    <property type="molecule type" value="Genomic_DNA"/>
</dbReference>
<evidence type="ECO:0000256" key="11">
    <source>
        <dbReference type="RuleBase" id="RU361157"/>
    </source>
</evidence>
<evidence type="ECO:0000256" key="9">
    <source>
        <dbReference type="ARBA" id="ARBA00023047"/>
    </source>
</evidence>
<dbReference type="InterPro" id="IPR000412">
    <property type="entry name" value="ABC_2_transport"/>
</dbReference>
<dbReference type="GO" id="GO:0015920">
    <property type="term" value="P:lipopolysaccharide transport"/>
    <property type="evidence" value="ECO:0007669"/>
    <property type="project" value="TreeGrafter"/>
</dbReference>
<dbReference type="HOGENOM" id="CLU_060703_5_1_4"/>
<name>B4EDF9_BURCJ</name>
<organism evidence="13 14">
    <name type="scientific">Burkholderia cenocepacia (strain ATCC BAA-245 / DSM 16553 / LMG 16656 / NCTC 13227 / J2315 / CF5610)</name>
    <name type="common">Burkholderia cepacia (strain J2315)</name>
    <dbReference type="NCBI Taxonomy" id="216591"/>
    <lineage>
        <taxon>Bacteria</taxon>
        <taxon>Pseudomonadati</taxon>
        <taxon>Pseudomonadota</taxon>
        <taxon>Betaproteobacteria</taxon>
        <taxon>Burkholderiales</taxon>
        <taxon>Burkholderiaceae</taxon>
        <taxon>Burkholderia</taxon>
        <taxon>Burkholderia cepacia complex</taxon>
    </lineage>
</organism>
<dbReference type="KEGG" id="bcj:BCAL3241"/>
<keyword evidence="4 11" id="KW-1003">Cell membrane</keyword>
<keyword evidence="8 11" id="KW-1133">Transmembrane helix</keyword>
<dbReference type="PROSITE" id="PS51012">
    <property type="entry name" value="ABC_TM2"/>
    <property type="match status" value="1"/>
</dbReference>
<evidence type="ECO:0000256" key="8">
    <source>
        <dbReference type="ARBA" id="ARBA00022989"/>
    </source>
</evidence>
<keyword evidence="5" id="KW-0762">Sugar transport</keyword>
<comment type="subcellular location">
    <subcellularLocation>
        <location evidence="11">Cell inner membrane</location>
        <topology evidence="11">Multi-pass membrane protein</topology>
    </subcellularLocation>
    <subcellularLocation>
        <location evidence="1">Cell membrane</location>
        <topology evidence="1">Multi-pass membrane protein</topology>
    </subcellularLocation>
</comment>
<evidence type="ECO:0000256" key="3">
    <source>
        <dbReference type="ARBA" id="ARBA00022448"/>
    </source>
</evidence>
<dbReference type="Pfam" id="PF01061">
    <property type="entry name" value="ABC2_membrane"/>
    <property type="match status" value="1"/>
</dbReference>
<feature type="transmembrane region" description="Helical" evidence="11">
    <location>
        <begin position="116"/>
        <end position="144"/>
    </location>
</feature>
<evidence type="ECO:0000256" key="10">
    <source>
        <dbReference type="ARBA" id="ARBA00023136"/>
    </source>
</evidence>
<dbReference type="Proteomes" id="UP000001035">
    <property type="component" value="Chromosome 1"/>
</dbReference>
<comment type="similarity">
    <text evidence="2 11">Belongs to the ABC-2 integral membrane protein family.</text>
</comment>
<evidence type="ECO:0000256" key="4">
    <source>
        <dbReference type="ARBA" id="ARBA00022475"/>
    </source>
</evidence>
<dbReference type="AlphaFoldDB" id="B4EDF9"/>
<feature type="transmembrane region" description="Helical" evidence="11">
    <location>
        <begin position="236"/>
        <end position="258"/>
    </location>
</feature>
<dbReference type="PRINTS" id="PR00164">
    <property type="entry name" value="ABC2TRNSPORT"/>
</dbReference>
<evidence type="ECO:0000259" key="12">
    <source>
        <dbReference type="PROSITE" id="PS51012"/>
    </source>
</evidence>
<dbReference type="InterPro" id="IPR013525">
    <property type="entry name" value="ABC2_TM"/>
</dbReference>
<keyword evidence="3 11" id="KW-0813">Transport</keyword>
<keyword evidence="9" id="KW-0625">Polysaccharide transport</keyword>
<dbReference type="GO" id="GO:0043190">
    <property type="term" value="C:ATP-binding cassette (ABC) transporter complex"/>
    <property type="evidence" value="ECO:0007669"/>
    <property type="project" value="InterPro"/>
</dbReference>
<dbReference type="RefSeq" id="WP_006484915.1">
    <property type="nucleotide sequence ID" value="NC_011000.1"/>
</dbReference>
<evidence type="ECO:0000256" key="7">
    <source>
        <dbReference type="ARBA" id="ARBA00022903"/>
    </source>
</evidence>
<accession>B4EDF9</accession>
<evidence type="ECO:0000313" key="13">
    <source>
        <dbReference type="EMBL" id="CAR53567.1"/>
    </source>
</evidence>
<reference evidence="13 14" key="1">
    <citation type="journal article" date="2009" name="J. Bacteriol.">
        <title>The genome of Burkholderia cenocepacia J2315, an epidemic pathogen of cystic fibrosis patients.</title>
        <authorList>
            <person name="Holden M.T."/>
            <person name="Seth-Smith H.M."/>
            <person name="Crossman L.C."/>
            <person name="Sebaihia M."/>
            <person name="Bentley S.D."/>
            <person name="Cerdeno-Tarraga A.M."/>
            <person name="Thomson N.R."/>
            <person name="Bason N."/>
            <person name="Quail M.A."/>
            <person name="Sharp S."/>
            <person name="Cherevach I."/>
            <person name="Churcher C."/>
            <person name="Goodhead I."/>
            <person name="Hauser H."/>
            <person name="Holroyd N."/>
            <person name="Mungall K."/>
            <person name="Scott P."/>
            <person name="Walker D."/>
            <person name="White B."/>
            <person name="Rose H."/>
            <person name="Iversen P."/>
            <person name="Mil-Homens D."/>
            <person name="Rocha E.P."/>
            <person name="Fialho A.M."/>
            <person name="Baldwin A."/>
            <person name="Dowson C."/>
            <person name="Barrell B.G."/>
            <person name="Govan J.R."/>
            <person name="Vandamme P."/>
            <person name="Hart C.A."/>
            <person name="Mahenthiralingam E."/>
            <person name="Parkhill J."/>
        </authorList>
    </citation>
    <scope>NUCLEOTIDE SEQUENCE [LARGE SCALE GENOMIC DNA]</scope>
    <source>
        <strain evidence="14">ATCC BAA-245 / DSM 16553 / LMG 16656 / NCTC 13227 / J2315 / CF5610</strain>
    </source>
</reference>
<evidence type="ECO:0000256" key="6">
    <source>
        <dbReference type="ARBA" id="ARBA00022692"/>
    </source>
</evidence>
<feature type="transmembrane region" description="Helical" evidence="11">
    <location>
        <begin position="183"/>
        <end position="201"/>
    </location>
</feature>
<protein>
    <recommendedName>
        <fullName evidence="11">Transport permease protein</fullName>
    </recommendedName>
</protein>
<keyword evidence="7" id="KW-0972">Capsule biogenesis/degradation</keyword>
<evidence type="ECO:0000256" key="2">
    <source>
        <dbReference type="ARBA" id="ARBA00007783"/>
    </source>
</evidence>
<dbReference type="PANTHER" id="PTHR30413">
    <property type="entry name" value="INNER MEMBRANE TRANSPORT PERMEASE"/>
    <property type="match status" value="1"/>
</dbReference>
<dbReference type="GO" id="GO:0140359">
    <property type="term" value="F:ABC-type transporter activity"/>
    <property type="evidence" value="ECO:0007669"/>
    <property type="project" value="InterPro"/>
</dbReference>
<sequence length="264" mass="30215">MTANSRSPAFLTQLRIQCRVIWALVMREMITRFGREGIGVLWMMAEPAMFVVGVMLIFSHTEKMTGYSVAEYLAVSYPTILFWRNTAARLLKAIEYNRALLHHNPIRPMDILYARIILEFAGATASFLVLYAVLVVIGICHLPADLLAMLVGYFLVMWFSFCFVITMAALSELSESVERVSHVILYLMLPFTGVFVPTYLLPPHIGEMMIYFPLVDAVEYFHHGYYGARMPTMYNLEYTCFVLSIFTLFALSIAHVAIRRVQLH</sequence>
<feature type="transmembrane region" description="Helical" evidence="11">
    <location>
        <begin position="37"/>
        <end position="58"/>
    </location>
</feature>
<evidence type="ECO:0000256" key="1">
    <source>
        <dbReference type="ARBA" id="ARBA00004651"/>
    </source>
</evidence>
<evidence type="ECO:0000313" key="14">
    <source>
        <dbReference type="Proteomes" id="UP000001035"/>
    </source>
</evidence>
<keyword evidence="14" id="KW-1185">Reference proteome</keyword>
<proteinExistence type="inferred from homology"/>
<feature type="domain" description="ABC transmembrane type-2" evidence="12">
    <location>
        <begin position="38"/>
        <end position="261"/>
    </location>
</feature>
<keyword evidence="6 11" id="KW-0812">Transmembrane</keyword>
<dbReference type="GO" id="GO:0015774">
    <property type="term" value="P:polysaccharide transport"/>
    <property type="evidence" value="ECO:0007669"/>
    <property type="project" value="UniProtKB-KW"/>
</dbReference>
<feature type="transmembrane region" description="Helical" evidence="11">
    <location>
        <begin position="150"/>
        <end position="171"/>
    </location>
</feature>
<gene>
    <name evidence="13" type="primary">wzm</name>
    <name evidence="13" type="synonym">bexB</name>
    <name evidence="13" type="ORF">BCAL3241</name>
</gene>
<evidence type="ECO:0000256" key="5">
    <source>
        <dbReference type="ARBA" id="ARBA00022597"/>
    </source>
</evidence>
<feature type="transmembrane region" description="Helical" evidence="11">
    <location>
        <begin position="64"/>
        <end position="83"/>
    </location>
</feature>
<dbReference type="PANTHER" id="PTHR30413:SF10">
    <property type="entry name" value="CAPSULE POLYSACCHARIDE EXPORT INNER-MEMBRANE PROTEIN CTRC"/>
    <property type="match status" value="1"/>
</dbReference>
<dbReference type="BioCyc" id="BCEN216591:G1G1V-3600-MONOMER"/>